<evidence type="ECO:0000256" key="1">
    <source>
        <dbReference type="SAM" id="MobiDB-lite"/>
    </source>
</evidence>
<feature type="domain" description="Helicase ATP-binding" evidence="2">
    <location>
        <begin position="180"/>
        <end position="340"/>
    </location>
</feature>
<dbReference type="CDD" id="cd18032">
    <property type="entry name" value="DEXHc_RE_I_III_res"/>
    <property type="match status" value="1"/>
</dbReference>
<reference evidence="3 4" key="1">
    <citation type="submission" date="2018-10" db="EMBL/GenBank/DDBJ databases">
        <title>Genomic Encyclopedia of Type Strains, Phase IV (KMG-IV): sequencing the most valuable type-strain genomes for metagenomic binning, comparative biology and taxonomic classification.</title>
        <authorList>
            <person name="Goeker M."/>
        </authorList>
    </citation>
    <scope>NUCLEOTIDE SEQUENCE [LARGE SCALE GENOMIC DNA]</scope>
    <source>
        <strain evidence="3 4">DSM 23229</strain>
    </source>
</reference>
<dbReference type="GO" id="GO:0016787">
    <property type="term" value="F:hydrolase activity"/>
    <property type="evidence" value="ECO:0007669"/>
    <property type="project" value="InterPro"/>
</dbReference>
<keyword evidence="4" id="KW-1185">Reference proteome</keyword>
<dbReference type="SUPFAM" id="SSF52540">
    <property type="entry name" value="P-loop containing nucleoside triphosphate hydrolases"/>
    <property type="match status" value="2"/>
</dbReference>
<dbReference type="GO" id="GO:0005524">
    <property type="term" value="F:ATP binding"/>
    <property type="evidence" value="ECO:0007669"/>
    <property type="project" value="InterPro"/>
</dbReference>
<feature type="compositionally biased region" description="Acidic residues" evidence="1">
    <location>
        <begin position="569"/>
        <end position="582"/>
    </location>
</feature>
<dbReference type="InterPro" id="IPR029464">
    <property type="entry name" value="HSDR_N"/>
</dbReference>
<dbReference type="AlphaFoldDB" id="A0A420WU79"/>
<dbReference type="EMBL" id="RBIN01000007">
    <property type="protein sequence ID" value="RKQ96992.1"/>
    <property type="molecule type" value="Genomic_DNA"/>
</dbReference>
<dbReference type="CDD" id="cd18799">
    <property type="entry name" value="SF2_C_EcoAI-like"/>
    <property type="match status" value="1"/>
</dbReference>
<dbReference type="PANTHER" id="PTHR47396">
    <property type="entry name" value="TYPE I RESTRICTION ENZYME ECOKI R PROTEIN"/>
    <property type="match status" value="1"/>
</dbReference>
<dbReference type="GO" id="GO:0005829">
    <property type="term" value="C:cytosol"/>
    <property type="evidence" value="ECO:0007669"/>
    <property type="project" value="TreeGrafter"/>
</dbReference>
<dbReference type="PROSITE" id="PS51192">
    <property type="entry name" value="HELICASE_ATP_BIND_1"/>
    <property type="match status" value="1"/>
</dbReference>
<dbReference type="Pfam" id="PF13588">
    <property type="entry name" value="HSDR_N_2"/>
    <property type="match status" value="1"/>
</dbReference>
<evidence type="ECO:0000259" key="2">
    <source>
        <dbReference type="PROSITE" id="PS51192"/>
    </source>
</evidence>
<dbReference type="SMART" id="SM00487">
    <property type="entry name" value="DEXDc"/>
    <property type="match status" value="1"/>
</dbReference>
<accession>A0A420WU79</accession>
<dbReference type="PANTHER" id="PTHR47396:SF1">
    <property type="entry name" value="ATP-DEPENDENT HELICASE IRC3-RELATED"/>
    <property type="match status" value="1"/>
</dbReference>
<gene>
    <name evidence="3" type="ORF">C7446_2407</name>
</gene>
<evidence type="ECO:0000313" key="3">
    <source>
        <dbReference type="EMBL" id="RKQ96992.1"/>
    </source>
</evidence>
<protein>
    <submittedName>
        <fullName evidence="3">Type I restriction enzyme R subunit</fullName>
    </submittedName>
</protein>
<dbReference type="Pfam" id="PF08463">
    <property type="entry name" value="EcoEI_R_C"/>
    <property type="match status" value="1"/>
</dbReference>
<dbReference type="Proteomes" id="UP000281975">
    <property type="component" value="Unassembled WGS sequence"/>
</dbReference>
<dbReference type="InterPro" id="IPR050742">
    <property type="entry name" value="Helicase_Restrict-Modif_Enz"/>
</dbReference>
<name>A0A420WU79_9GAMM</name>
<sequence>MGKQGLSERDICTKYITPAIQQAGWDIQTQVREEYSVSDGRIMVRGRLHTRARPRRADYVLCFQRNQPIAVIEAKDAGHSLSHGMQQAQAYAEKLDVPFAISSNGSGFLFADPHGLVFDQAETELTLDELPGPEVLWCGYRRWKGLDDETRPVVEQPFYDDGSGRAPRYYQMVAINRTVEAIARGQNRLLLVMATGTGKTYTAFQLIWRLWKSRRKQRILFLADRNILVDQTKSGDFRPFGAAMTKITKRKVEKSFEIYLSLYQAVTGSEEEQNIYRQFSPDFFDLVVIDECHRGSAAEDSAWRSILEYFNGATHIGLTATPKETTEVSNIHYFGEPIYTYSLKQGIDDGYLAPYKVIRVDLDRDLQGWRPNEGQTDIHGELIEDRIYNQRDFDRNLILTQRTKRVARTVTDYLAQTDPMQKTIVFCENIDHAKWMRKELVNLNPQQVARNHKYIMRITGDEQVGKAELDHFIDPEEPYPVIAVTSKLMTTGVDARTCKLIVLDQNIRSMTEFKQIIGRGTRIDEAHNKFWFTILDFRKATELFADPKFDGDPEKVYVPTDNDPLLPPDNEDDDTGNSDDSSEGGSNPSDDDTIVDPPESPYGGGDEPPGGVGESPSKYIVDDVSVSVLGQRVQYLGPDGKLITEELTDYTQKTVKAHYATLNDFLRRWEESERKQAVLDELAEQGVFWEELMAEVEKHLGDAPDPFDAIVHIVYDQPALTRRQRATKARQSDYFTRFEGQARAVLDALLDKYADSGVTIIEDTKVLNLAPLDQLGTPVELAQAFGGKSAYQQAVKGLEARIYAG</sequence>
<dbReference type="InterPro" id="IPR014001">
    <property type="entry name" value="Helicase_ATP-bd"/>
</dbReference>
<feature type="compositionally biased region" description="Gly residues" evidence="1">
    <location>
        <begin position="602"/>
        <end position="613"/>
    </location>
</feature>
<dbReference type="GO" id="GO:0003677">
    <property type="term" value="F:DNA binding"/>
    <property type="evidence" value="ECO:0007669"/>
    <property type="project" value="InterPro"/>
</dbReference>
<dbReference type="GO" id="GO:0006304">
    <property type="term" value="P:DNA modification"/>
    <property type="evidence" value="ECO:0007669"/>
    <property type="project" value="InterPro"/>
</dbReference>
<dbReference type="InterPro" id="IPR013670">
    <property type="entry name" value="EcoEI_R_C_dom"/>
</dbReference>
<dbReference type="InterPro" id="IPR006935">
    <property type="entry name" value="Helicase/UvrB_N"/>
</dbReference>
<dbReference type="NCBIfam" id="NF046051">
    <property type="entry name" value="restrict_EcoAI"/>
    <property type="match status" value="1"/>
</dbReference>
<dbReference type="RefSeq" id="WP_121173339.1">
    <property type="nucleotide sequence ID" value="NZ_RBIN01000007.1"/>
</dbReference>
<comment type="caution">
    <text evidence="3">The sequence shown here is derived from an EMBL/GenBank/DDBJ whole genome shotgun (WGS) entry which is preliminary data.</text>
</comment>
<evidence type="ECO:0000313" key="4">
    <source>
        <dbReference type="Proteomes" id="UP000281975"/>
    </source>
</evidence>
<dbReference type="OrthoDB" id="9804086at2"/>
<dbReference type="Gene3D" id="3.90.1570.30">
    <property type="match status" value="1"/>
</dbReference>
<dbReference type="Gene3D" id="3.40.50.300">
    <property type="entry name" value="P-loop containing nucleotide triphosphate hydrolases"/>
    <property type="match status" value="2"/>
</dbReference>
<proteinExistence type="predicted"/>
<dbReference type="Pfam" id="PF04851">
    <property type="entry name" value="ResIII"/>
    <property type="match status" value="1"/>
</dbReference>
<feature type="region of interest" description="Disordered" evidence="1">
    <location>
        <begin position="548"/>
        <end position="618"/>
    </location>
</feature>
<dbReference type="InterPro" id="IPR027417">
    <property type="entry name" value="P-loop_NTPase"/>
</dbReference>
<organism evidence="3 4">
    <name type="scientific">Kushneria sinocarnis</name>
    <dbReference type="NCBI Taxonomy" id="595502"/>
    <lineage>
        <taxon>Bacteria</taxon>
        <taxon>Pseudomonadati</taxon>
        <taxon>Pseudomonadota</taxon>
        <taxon>Gammaproteobacteria</taxon>
        <taxon>Oceanospirillales</taxon>
        <taxon>Halomonadaceae</taxon>
        <taxon>Kushneria</taxon>
    </lineage>
</organism>